<keyword evidence="2" id="KW-0812">Transmembrane</keyword>
<evidence type="ECO:0000259" key="3">
    <source>
        <dbReference type="Pfam" id="PF02719"/>
    </source>
</evidence>
<dbReference type="SUPFAM" id="SSF51735">
    <property type="entry name" value="NAD(P)-binding Rossmann-fold domains"/>
    <property type="match status" value="2"/>
</dbReference>
<dbReference type="AlphaFoldDB" id="A0A1G5RYG5"/>
<dbReference type="InterPro" id="IPR036291">
    <property type="entry name" value="NAD(P)-bd_dom_sf"/>
</dbReference>
<evidence type="ECO:0000313" key="5">
    <source>
        <dbReference type="Proteomes" id="UP000199208"/>
    </source>
</evidence>
<dbReference type="Pfam" id="PF02719">
    <property type="entry name" value="Polysacc_synt_2"/>
    <property type="match status" value="1"/>
</dbReference>
<dbReference type="STRING" id="1120920.SAMN03080599_01566"/>
<protein>
    <submittedName>
        <fullName evidence="4">NDP-sugar epimerase, includes UDP-GlcNAc-inverting 4,6-dehydratase FlaA1 and capsular polysaccharide biosynthesis protein EpsC</fullName>
    </submittedName>
</protein>
<keyword evidence="2" id="KW-0472">Membrane</keyword>
<evidence type="ECO:0000313" key="4">
    <source>
        <dbReference type="EMBL" id="SCZ79046.1"/>
    </source>
</evidence>
<keyword evidence="2" id="KW-1133">Transmembrane helix</keyword>
<dbReference type="Proteomes" id="UP000199208">
    <property type="component" value="Unassembled WGS sequence"/>
</dbReference>
<organism evidence="4 5">
    <name type="scientific">Acidaminobacter hydrogenoformans DSM 2784</name>
    <dbReference type="NCBI Taxonomy" id="1120920"/>
    <lineage>
        <taxon>Bacteria</taxon>
        <taxon>Bacillati</taxon>
        <taxon>Bacillota</taxon>
        <taxon>Clostridia</taxon>
        <taxon>Peptostreptococcales</taxon>
        <taxon>Acidaminobacteraceae</taxon>
        <taxon>Acidaminobacter</taxon>
    </lineage>
</organism>
<feature type="transmembrane region" description="Helical" evidence="2">
    <location>
        <begin position="102"/>
        <end position="123"/>
    </location>
</feature>
<sequence length="616" mass="69090">MKRRIRTAYLVAVDVGLLVLSLFLSFLIRFEGTFPAEYFDLADRFLVNVIIIKIVVLFLFGLYNSLWEYASIEELLKISAASVVANTVMLSFLFLLETRIPRSIYIIVSILDVMFIGGVRLSYRMMRRMKNQGSIFKRSIKKRVMIVGAGDAGALVIKELKRHRDLNMKPVIAMDDDSMKWGKSIQGVTVRAGTKEISRTAKSKHIDEIIIAIPSASKRDIAAIVHECKKTDCELKILPGVYELINGQVSISEIRNIEIEDLLGRDEVNLDIGDLQALLSGKTVMVTGGAGSIGSELARQIVKYKPQQLILLDINENGLFQIQHELKRSTDKNKIAVPVEVLIASIRDRKRIEKIFAQYQPRVIFHAAAHKHVPLMEESPYEAIKNNVFGTQNLVELSDQYHVETFVQISTDKAVNPTNVMGATKRICEMLIQTQNPVSKTEFVAVRFGNVLGSNGSVIPLFKQQIEAGGPVTVTHPDITRYFMTIPEAAQLVLQAGAMAKGGEIFILDMGEPVKILTLAEDLIRLSGFIPYEDMEIEITGLRPGEKLYEELLLKEEGLLETRHDKIYIGRPLAVSPEQLKTQLNQLEDMIDEESDQALKQILRTIVPTYQDQPAG</sequence>
<dbReference type="InterPro" id="IPR003869">
    <property type="entry name" value="Polysac_CapD-like"/>
</dbReference>
<evidence type="ECO:0000256" key="2">
    <source>
        <dbReference type="SAM" id="Phobius"/>
    </source>
</evidence>
<gene>
    <name evidence="4" type="ORF">SAMN03080599_01566</name>
</gene>
<dbReference type="PANTHER" id="PTHR43318:SF1">
    <property type="entry name" value="POLYSACCHARIDE BIOSYNTHESIS PROTEIN EPSC-RELATED"/>
    <property type="match status" value="1"/>
</dbReference>
<feature type="transmembrane region" description="Helical" evidence="2">
    <location>
        <begin position="45"/>
        <end position="63"/>
    </location>
</feature>
<proteinExistence type="inferred from homology"/>
<dbReference type="Pfam" id="PF13727">
    <property type="entry name" value="CoA_binding_3"/>
    <property type="match status" value="1"/>
</dbReference>
<dbReference type="PANTHER" id="PTHR43318">
    <property type="entry name" value="UDP-N-ACETYLGLUCOSAMINE 4,6-DEHYDRATASE"/>
    <property type="match status" value="1"/>
</dbReference>
<dbReference type="InterPro" id="IPR051203">
    <property type="entry name" value="Polysaccharide_Synthase-Rel"/>
</dbReference>
<dbReference type="CDD" id="cd05237">
    <property type="entry name" value="UDP_invert_4-6DH_SDR_e"/>
    <property type="match status" value="1"/>
</dbReference>
<feature type="transmembrane region" description="Helical" evidence="2">
    <location>
        <begin position="75"/>
        <end position="96"/>
    </location>
</feature>
<dbReference type="Gene3D" id="3.40.50.720">
    <property type="entry name" value="NAD(P)-binding Rossmann-like Domain"/>
    <property type="match status" value="2"/>
</dbReference>
<dbReference type="OrthoDB" id="9803111at2"/>
<accession>A0A1G5RYG5</accession>
<feature type="domain" description="Polysaccharide biosynthesis protein CapD-like" evidence="3">
    <location>
        <begin position="284"/>
        <end position="570"/>
    </location>
</feature>
<dbReference type="RefSeq" id="WP_092590343.1">
    <property type="nucleotide sequence ID" value="NZ_FMWL01000006.1"/>
</dbReference>
<name>A0A1G5RYG5_9FIRM</name>
<keyword evidence="5" id="KW-1185">Reference proteome</keyword>
<evidence type="ECO:0000256" key="1">
    <source>
        <dbReference type="ARBA" id="ARBA00007430"/>
    </source>
</evidence>
<comment type="similarity">
    <text evidence="1">Belongs to the polysaccharide synthase family.</text>
</comment>
<feature type="transmembrane region" description="Helical" evidence="2">
    <location>
        <begin position="7"/>
        <end position="30"/>
    </location>
</feature>
<dbReference type="EMBL" id="FMWL01000006">
    <property type="protein sequence ID" value="SCZ79046.1"/>
    <property type="molecule type" value="Genomic_DNA"/>
</dbReference>
<reference evidence="4 5" key="1">
    <citation type="submission" date="2016-10" db="EMBL/GenBank/DDBJ databases">
        <authorList>
            <person name="de Groot N.N."/>
        </authorList>
    </citation>
    <scope>NUCLEOTIDE SEQUENCE [LARGE SCALE GENOMIC DNA]</scope>
    <source>
        <strain evidence="4 5">DSM 2784</strain>
    </source>
</reference>